<keyword evidence="1" id="KW-0732">Signal</keyword>
<dbReference type="AlphaFoldDB" id="A0A383UL76"/>
<organism evidence="2 3">
    <name type="scientific">Blumeria hordei</name>
    <name type="common">Barley powdery mildew</name>
    <name type="synonym">Blumeria graminis f. sp. hordei</name>
    <dbReference type="NCBI Taxonomy" id="2867405"/>
    <lineage>
        <taxon>Eukaryota</taxon>
        <taxon>Fungi</taxon>
        <taxon>Dikarya</taxon>
        <taxon>Ascomycota</taxon>
        <taxon>Pezizomycotina</taxon>
        <taxon>Leotiomycetes</taxon>
        <taxon>Erysiphales</taxon>
        <taxon>Erysiphaceae</taxon>
        <taxon>Blumeria</taxon>
    </lineage>
</organism>
<protein>
    <recommendedName>
        <fullName evidence="4">Candidate secreted effector protein</fullName>
    </recommendedName>
</protein>
<reference evidence="2 3" key="1">
    <citation type="submission" date="2017-11" db="EMBL/GenBank/DDBJ databases">
        <authorList>
            <person name="Kracher B."/>
        </authorList>
    </citation>
    <scope>NUCLEOTIDE SEQUENCE [LARGE SCALE GENOMIC DNA]</scope>
    <source>
        <strain evidence="2 3">RACE1</strain>
    </source>
</reference>
<accession>A0A383UL76</accession>
<evidence type="ECO:0008006" key="4">
    <source>
        <dbReference type="Google" id="ProtNLM"/>
    </source>
</evidence>
<proteinExistence type="predicted"/>
<evidence type="ECO:0000313" key="2">
    <source>
        <dbReference type="EMBL" id="SZF00637.1"/>
    </source>
</evidence>
<evidence type="ECO:0000313" key="3">
    <source>
        <dbReference type="Proteomes" id="UP000275772"/>
    </source>
</evidence>
<dbReference type="EMBL" id="UNSH01000021">
    <property type="protein sequence ID" value="SZF00637.1"/>
    <property type="molecule type" value="Genomic_DNA"/>
</dbReference>
<dbReference type="Proteomes" id="UP000275772">
    <property type="component" value="Unassembled WGS sequence"/>
</dbReference>
<sequence length="111" mass="12182">MKFSNTASMAALAGLSLLVPAVFGALTYNCGEGANFSMDSIENYLKVVTKRGMRDSDPPYDIPIDGAYRFSMEIGGVNRTFLIQTFSEVPYYRFLEITSEPKECPVSTSGD</sequence>
<name>A0A383UL76_BLUHO</name>
<dbReference type="VEuPathDB" id="FungiDB:BLGHR1_11380"/>
<feature type="chain" id="PRO_5016756402" description="Candidate secreted effector protein" evidence="1">
    <location>
        <begin position="25"/>
        <end position="111"/>
    </location>
</feature>
<evidence type="ECO:0000256" key="1">
    <source>
        <dbReference type="SAM" id="SignalP"/>
    </source>
</evidence>
<feature type="signal peptide" evidence="1">
    <location>
        <begin position="1"/>
        <end position="24"/>
    </location>
</feature>
<gene>
    <name evidence="2" type="ORF">BLGHR1_11380</name>
</gene>